<proteinExistence type="predicted"/>
<dbReference type="SUPFAM" id="SSF53850">
    <property type="entry name" value="Periplasmic binding protein-like II"/>
    <property type="match status" value="1"/>
</dbReference>
<accession>A0A179VEZ6</accession>
<sequence length="175" mass="18784">MPLLSSEILAGVRRGELAFGLIRPPVGAAGLLSEVIYQEEMGAVLCRSAYGLDRPVSVSELRRMFYIRPEGDLGAEFGRQSELKLDAAGALGAVPPGAELAADRINRGDAFTIVPLAAFNSIDAYGPVNKVCRPISDMDSTLVTSLVWRNDLPETDPELYDLIYAARSIFAPVSA</sequence>
<dbReference type="EMBL" id="LQYE01000012">
    <property type="protein sequence ID" value="OAT68836.1"/>
    <property type="molecule type" value="Genomic_DNA"/>
</dbReference>
<name>A0A179VEZ6_9MYCO</name>
<dbReference type="AlphaFoldDB" id="A0A179VEZ6"/>
<dbReference type="Proteomes" id="UP000186919">
    <property type="component" value="Unassembled WGS sequence"/>
</dbReference>
<reference evidence="1 2" key="1">
    <citation type="submission" date="2016-01" db="EMBL/GenBank/DDBJ databases">
        <title>Mycobacterium immunogenum strain CD11_6 genome sequencing and assembly.</title>
        <authorList>
            <person name="Kaur G."/>
            <person name="Nair G.R."/>
            <person name="Mayilraj S."/>
        </authorList>
    </citation>
    <scope>NUCLEOTIDE SEQUENCE [LARGE SCALE GENOMIC DNA]</scope>
    <source>
        <strain evidence="1 2">CD11-6</strain>
    </source>
</reference>
<evidence type="ECO:0000313" key="2">
    <source>
        <dbReference type="Proteomes" id="UP000186919"/>
    </source>
</evidence>
<gene>
    <name evidence="1" type="ORF">AWB85_07610</name>
</gene>
<organism evidence="1 2">
    <name type="scientific">Mycobacteroides immunogenum</name>
    <dbReference type="NCBI Taxonomy" id="83262"/>
    <lineage>
        <taxon>Bacteria</taxon>
        <taxon>Bacillati</taxon>
        <taxon>Actinomycetota</taxon>
        <taxon>Actinomycetes</taxon>
        <taxon>Mycobacteriales</taxon>
        <taxon>Mycobacteriaceae</taxon>
        <taxon>Mycobacteroides</taxon>
    </lineage>
</organism>
<comment type="caution">
    <text evidence="1">The sequence shown here is derived from an EMBL/GenBank/DDBJ whole genome shotgun (WGS) entry which is preliminary data.</text>
</comment>
<evidence type="ECO:0000313" key="1">
    <source>
        <dbReference type="EMBL" id="OAT68836.1"/>
    </source>
</evidence>
<evidence type="ECO:0008006" key="3">
    <source>
        <dbReference type="Google" id="ProtNLM"/>
    </source>
</evidence>
<protein>
    <recommendedName>
        <fullName evidence="3">LysR substrate-binding domain-containing protein</fullName>
    </recommendedName>
</protein>
<dbReference type="Gene3D" id="3.40.190.10">
    <property type="entry name" value="Periplasmic binding protein-like II"/>
    <property type="match status" value="2"/>
</dbReference>